<dbReference type="Proteomes" id="UP000198705">
    <property type="component" value="Unassembled WGS sequence"/>
</dbReference>
<sequence>MKKLLVFTLIFAGTLGTLNAQNIKFKKGDVLIDGVSCLDYTSSSTNAEIITKDGNQTIILKYIRTGVGHNGGLYTKVVFVEQEKSFTSKSYIFNKKLLVKKLLSDAVIVDCGIDESKIDKFIMKYDEGIEETLVRH</sequence>
<dbReference type="EMBL" id="FOVN01000002">
    <property type="protein sequence ID" value="SFN69698.1"/>
    <property type="molecule type" value="Genomic_DNA"/>
</dbReference>
<evidence type="ECO:0000256" key="1">
    <source>
        <dbReference type="SAM" id="SignalP"/>
    </source>
</evidence>
<dbReference type="RefSeq" id="WP_092207476.1">
    <property type="nucleotide sequence ID" value="NZ_CAXAYH010000058.1"/>
</dbReference>
<protein>
    <recommendedName>
        <fullName evidence="4">Intein N-terminal splicing region</fullName>
    </recommendedName>
</protein>
<dbReference type="OrthoDB" id="1450588at2"/>
<evidence type="ECO:0008006" key="4">
    <source>
        <dbReference type="Google" id="ProtNLM"/>
    </source>
</evidence>
<proteinExistence type="predicted"/>
<dbReference type="AlphaFoldDB" id="A0A1I5B4P0"/>
<gene>
    <name evidence="2" type="ORF">SAMN04487989_102491</name>
</gene>
<name>A0A1I5B4P0_9FLAO</name>
<keyword evidence="1" id="KW-0732">Signal</keyword>
<evidence type="ECO:0000313" key="2">
    <source>
        <dbReference type="EMBL" id="SFN69698.1"/>
    </source>
</evidence>
<feature type="signal peptide" evidence="1">
    <location>
        <begin position="1"/>
        <end position="20"/>
    </location>
</feature>
<keyword evidence="3" id="KW-1185">Reference proteome</keyword>
<organism evidence="2 3">
    <name type="scientific">Bizionia echini</name>
    <dbReference type="NCBI Taxonomy" id="649333"/>
    <lineage>
        <taxon>Bacteria</taxon>
        <taxon>Pseudomonadati</taxon>
        <taxon>Bacteroidota</taxon>
        <taxon>Flavobacteriia</taxon>
        <taxon>Flavobacteriales</taxon>
        <taxon>Flavobacteriaceae</taxon>
        <taxon>Bizionia</taxon>
    </lineage>
</organism>
<feature type="chain" id="PRO_5011441969" description="Intein N-terminal splicing region" evidence="1">
    <location>
        <begin position="21"/>
        <end position="136"/>
    </location>
</feature>
<dbReference type="STRING" id="649333.SAMN04487989_102491"/>
<reference evidence="3" key="1">
    <citation type="submission" date="2016-10" db="EMBL/GenBank/DDBJ databases">
        <authorList>
            <person name="Varghese N."/>
            <person name="Submissions S."/>
        </authorList>
    </citation>
    <scope>NUCLEOTIDE SEQUENCE [LARGE SCALE GENOMIC DNA]</scope>
    <source>
        <strain evidence="3">DSM 23925</strain>
    </source>
</reference>
<accession>A0A1I5B4P0</accession>
<evidence type="ECO:0000313" key="3">
    <source>
        <dbReference type="Proteomes" id="UP000198705"/>
    </source>
</evidence>